<evidence type="ECO:0000256" key="3">
    <source>
        <dbReference type="PROSITE-ProRule" id="PRU00339"/>
    </source>
</evidence>
<dbReference type="AlphaFoldDB" id="A0A563VRK5"/>
<evidence type="ECO:0000256" key="4">
    <source>
        <dbReference type="SAM" id="Phobius"/>
    </source>
</evidence>
<keyword evidence="2 3" id="KW-0802">TPR repeat</keyword>
<keyword evidence="4" id="KW-0812">Transmembrane</keyword>
<evidence type="ECO:0000313" key="5">
    <source>
        <dbReference type="EMBL" id="VEP13907.1"/>
    </source>
</evidence>
<dbReference type="OrthoDB" id="505534at2"/>
<dbReference type="PANTHER" id="PTHR44858">
    <property type="entry name" value="TETRATRICOPEPTIDE REPEAT PROTEIN 6"/>
    <property type="match status" value="1"/>
</dbReference>
<gene>
    <name evidence="5" type="ORF">H1P_2260008</name>
</gene>
<evidence type="ECO:0000256" key="1">
    <source>
        <dbReference type="ARBA" id="ARBA00022737"/>
    </source>
</evidence>
<dbReference type="Proteomes" id="UP000320055">
    <property type="component" value="Unassembled WGS sequence"/>
</dbReference>
<dbReference type="InterPro" id="IPR019734">
    <property type="entry name" value="TPR_rpt"/>
</dbReference>
<proteinExistence type="predicted"/>
<dbReference type="SUPFAM" id="SSF48452">
    <property type="entry name" value="TPR-like"/>
    <property type="match status" value="1"/>
</dbReference>
<keyword evidence="6" id="KW-1185">Reference proteome</keyword>
<organism evidence="5 6">
    <name type="scientific">Hyella patelloides LEGE 07179</name>
    <dbReference type="NCBI Taxonomy" id="945734"/>
    <lineage>
        <taxon>Bacteria</taxon>
        <taxon>Bacillati</taxon>
        <taxon>Cyanobacteriota</taxon>
        <taxon>Cyanophyceae</taxon>
        <taxon>Pleurocapsales</taxon>
        <taxon>Hyellaceae</taxon>
        <taxon>Hyella</taxon>
    </lineage>
</organism>
<dbReference type="Pfam" id="PF13414">
    <property type="entry name" value="TPR_11"/>
    <property type="match status" value="1"/>
</dbReference>
<reference evidence="5 6" key="1">
    <citation type="submission" date="2019-01" db="EMBL/GenBank/DDBJ databases">
        <authorList>
            <person name="Brito A."/>
        </authorList>
    </citation>
    <scope>NUCLEOTIDE SEQUENCE [LARGE SCALE GENOMIC DNA]</scope>
    <source>
        <strain evidence="5">1</strain>
    </source>
</reference>
<protein>
    <submittedName>
        <fullName evidence="5">Uncharacterized protein</fullName>
    </submittedName>
</protein>
<feature type="repeat" description="TPR" evidence="3">
    <location>
        <begin position="121"/>
        <end position="154"/>
    </location>
</feature>
<dbReference type="SMART" id="SM00028">
    <property type="entry name" value="TPR"/>
    <property type="match status" value="2"/>
</dbReference>
<dbReference type="PROSITE" id="PS50293">
    <property type="entry name" value="TPR_REGION"/>
    <property type="match status" value="1"/>
</dbReference>
<dbReference type="RefSeq" id="WP_144872175.1">
    <property type="nucleotide sequence ID" value="NZ_LR213972.1"/>
</dbReference>
<feature type="transmembrane region" description="Helical" evidence="4">
    <location>
        <begin position="12"/>
        <end position="28"/>
    </location>
</feature>
<dbReference type="EMBL" id="CAACVJ010000142">
    <property type="protein sequence ID" value="VEP13907.1"/>
    <property type="molecule type" value="Genomic_DNA"/>
</dbReference>
<keyword evidence="4" id="KW-0472">Membrane</keyword>
<dbReference type="Gene3D" id="1.25.40.10">
    <property type="entry name" value="Tetratricopeptide repeat domain"/>
    <property type="match status" value="1"/>
</dbReference>
<dbReference type="PANTHER" id="PTHR44858:SF1">
    <property type="entry name" value="UDP-N-ACETYLGLUCOSAMINE--PEPTIDE N-ACETYLGLUCOSAMINYLTRANSFERASE SPINDLY-RELATED"/>
    <property type="match status" value="1"/>
</dbReference>
<dbReference type="PROSITE" id="PS50005">
    <property type="entry name" value="TPR"/>
    <property type="match status" value="1"/>
</dbReference>
<dbReference type="InterPro" id="IPR011990">
    <property type="entry name" value="TPR-like_helical_dom_sf"/>
</dbReference>
<sequence>MVASKTKQIQVFSFLGITLSLFMISFMLQKRNNSVSETQASSPLSTEKNINLDSNKEPELTLLDNRQTIAESLNSNVASELQKTEENSELNQLLQKTEITSVVEEERAKISKTFNIDRKSANSFYDKGLIYSIYQKYPEAIANYDRALALNPELILGYYHRGIAREKLGEIATAIQDFQKAQSLAQKQNDLTALEMAQQKLDYLVK</sequence>
<keyword evidence="4" id="KW-1133">Transmembrane helix</keyword>
<dbReference type="InterPro" id="IPR050498">
    <property type="entry name" value="Ycf3"/>
</dbReference>
<name>A0A563VRK5_9CYAN</name>
<evidence type="ECO:0000313" key="6">
    <source>
        <dbReference type="Proteomes" id="UP000320055"/>
    </source>
</evidence>
<keyword evidence="1" id="KW-0677">Repeat</keyword>
<accession>A0A563VRK5</accession>
<evidence type="ECO:0000256" key="2">
    <source>
        <dbReference type="ARBA" id="ARBA00022803"/>
    </source>
</evidence>